<protein>
    <recommendedName>
        <fullName evidence="6">Small ribosomal subunit protein uS7</fullName>
    </recommendedName>
</protein>
<dbReference type="SUPFAM" id="SSF47973">
    <property type="entry name" value="Ribosomal protein S7"/>
    <property type="match status" value="1"/>
</dbReference>
<keyword evidence="4 6" id="KW-0689">Ribosomal protein</keyword>
<comment type="similarity">
    <text evidence="1 6">Belongs to the universal ribosomal protein uS7 family.</text>
</comment>
<proteinExistence type="inferred from homology"/>
<evidence type="ECO:0000313" key="9">
    <source>
        <dbReference type="Proteomes" id="UP000760819"/>
    </source>
</evidence>
<dbReference type="HAMAP" id="MF_00480_B">
    <property type="entry name" value="Ribosomal_uS7_B"/>
    <property type="match status" value="1"/>
</dbReference>
<dbReference type="EMBL" id="JAGQLI010000139">
    <property type="protein sequence ID" value="MCA9379317.1"/>
    <property type="molecule type" value="Genomic_DNA"/>
</dbReference>
<reference evidence="8" key="2">
    <citation type="journal article" date="2021" name="Microbiome">
        <title>Successional dynamics and alternative stable states in a saline activated sludge microbial community over 9 years.</title>
        <authorList>
            <person name="Wang Y."/>
            <person name="Ye J."/>
            <person name="Ju F."/>
            <person name="Liu L."/>
            <person name="Boyd J.A."/>
            <person name="Deng Y."/>
            <person name="Parks D.H."/>
            <person name="Jiang X."/>
            <person name="Yin X."/>
            <person name="Woodcroft B.J."/>
            <person name="Tyson G.W."/>
            <person name="Hugenholtz P."/>
            <person name="Polz M.F."/>
            <person name="Zhang T."/>
        </authorList>
    </citation>
    <scope>NUCLEOTIDE SEQUENCE</scope>
    <source>
        <strain evidence="8">HKST-UBA12</strain>
    </source>
</reference>
<organism evidence="8 9">
    <name type="scientific">Candidatus Dojkabacteria bacterium</name>
    <dbReference type="NCBI Taxonomy" id="2099670"/>
    <lineage>
        <taxon>Bacteria</taxon>
        <taxon>Candidatus Dojkabacteria</taxon>
    </lineage>
</organism>
<dbReference type="PANTHER" id="PTHR11205">
    <property type="entry name" value="RIBOSOMAL PROTEIN S7"/>
    <property type="match status" value="1"/>
</dbReference>
<evidence type="ECO:0000256" key="4">
    <source>
        <dbReference type="ARBA" id="ARBA00022980"/>
    </source>
</evidence>
<evidence type="ECO:0000259" key="7">
    <source>
        <dbReference type="Pfam" id="PF00177"/>
    </source>
</evidence>
<evidence type="ECO:0000313" key="8">
    <source>
        <dbReference type="EMBL" id="MCA9379317.1"/>
    </source>
</evidence>
<evidence type="ECO:0000256" key="5">
    <source>
        <dbReference type="ARBA" id="ARBA00023274"/>
    </source>
</evidence>
<dbReference type="CDD" id="cd14869">
    <property type="entry name" value="uS7_Bacteria"/>
    <property type="match status" value="1"/>
</dbReference>
<feature type="domain" description="Small ribosomal subunit protein uS7" evidence="7">
    <location>
        <begin position="2"/>
        <end position="149"/>
    </location>
</feature>
<dbReference type="PIRSF" id="PIRSF002122">
    <property type="entry name" value="RPS7p_RPS7a_RPS5e_RPS7o"/>
    <property type="match status" value="1"/>
</dbReference>
<sequence>MRGKQITPRKILPDEKYNSEIVTKLINYAMQDGKKATARTAVYNALEDLSAKTKSDPVEALEKAIDNVRPAKEIRARRVGGANYQIPVPVAERRQLYLALSWLIDASRKHRGGKPFWQSLSGELFAAYNNDGDAIRKKEDMQRMAESNRAFAQFA</sequence>
<keyword evidence="2 6" id="KW-0699">rRNA-binding</keyword>
<evidence type="ECO:0000256" key="6">
    <source>
        <dbReference type="HAMAP-Rule" id="MF_00480"/>
    </source>
</evidence>
<accession>A0A955I7I0</accession>
<dbReference type="GO" id="GO:0000049">
    <property type="term" value="F:tRNA binding"/>
    <property type="evidence" value="ECO:0007669"/>
    <property type="project" value="UniProtKB-UniRule"/>
</dbReference>
<comment type="subunit">
    <text evidence="6">Part of the 30S ribosomal subunit. Contacts proteins S9 and S11.</text>
</comment>
<name>A0A955I7I0_9BACT</name>
<dbReference type="NCBIfam" id="TIGR01029">
    <property type="entry name" value="rpsG_bact"/>
    <property type="match status" value="1"/>
</dbReference>
<evidence type="ECO:0000256" key="1">
    <source>
        <dbReference type="ARBA" id="ARBA00007151"/>
    </source>
</evidence>
<keyword evidence="5 6" id="KW-0687">Ribonucleoprotein</keyword>
<keyword evidence="3 6" id="KW-0694">RNA-binding</keyword>
<evidence type="ECO:0000256" key="3">
    <source>
        <dbReference type="ARBA" id="ARBA00022884"/>
    </source>
</evidence>
<comment type="function">
    <text evidence="6">One of the primary rRNA binding proteins, it binds directly to 16S rRNA where it nucleates assembly of the head domain of the 30S subunit. Is located at the subunit interface close to the decoding center, probably blocks exit of the E-site tRNA.</text>
</comment>
<dbReference type="Proteomes" id="UP000760819">
    <property type="component" value="Unassembled WGS sequence"/>
</dbReference>
<dbReference type="AlphaFoldDB" id="A0A955I7I0"/>
<dbReference type="InterPro" id="IPR023798">
    <property type="entry name" value="Ribosomal_uS7_dom"/>
</dbReference>
<reference evidence="8" key="1">
    <citation type="submission" date="2020-04" db="EMBL/GenBank/DDBJ databases">
        <authorList>
            <person name="Zhang T."/>
        </authorList>
    </citation>
    <scope>NUCLEOTIDE SEQUENCE</scope>
    <source>
        <strain evidence="8">HKST-UBA12</strain>
    </source>
</reference>
<dbReference type="GO" id="GO:0006412">
    <property type="term" value="P:translation"/>
    <property type="evidence" value="ECO:0007669"/>
    <property type="project" value="UniProtKB-UniRule"/>
</dbReference>
<dbReference type="GO" id="GO:0019843">
    <property type="term" value="F:rRNA binding"/>
    <property type="evidence" value="ECO:0007669"/>
    <property type="project" value="UniProtKB-UniRule"/>
</dbReference>
<dbReference type="InterPro" id="IPR036823">
    <property type="entry name" value="Ribosomal_uS7_dom_sf"/>
</dbReference>
<keyword evidence="6" id="KW-0820">tRNA-binding</keyword>
<dbReference type="Gene3D" id="1.10.455.10">
    <property type="entry name" value="Ribosomal protein S7 domain"/>
    <property type="match status" value="1"/>
</dbReference>
<dbReference type="GO" id="GO:0015935">
    <property type="term" value="C:small ribosomal subunit"/>
    <property type="evidence" value="ECO:0007669"/>
    <property type="project" value="InterPro"/>
</dbReference>
<comment type="caution">
    <text evidence="8">The sequence shown here is derived from an EMBL/GenBank/DDBJ whole genome shotgun (WGS) entry which is preliminary data.</text>
</comment>
<dbReference type="Pfam" id="PF00177">
    <property type="entry name" value="Ribosomal_S7"/>
    <property type="match status" value="1"/>
</dbReference>
<dbReference type="InterPro" id="IPR005717">
    <property type="entry name" value="Ribosomal_uS7_bac/org-type"/>
</dbReference>
<gene>
    <name evidence="6 8" type="primary">rpsG</name>
    <name evidence="8" type="ORF">KC640_02720</name>
</gene>
<evidence type="ECO:0000256" key="2">
    <source>
        <dbReference type="ARBA" id="ARBA00022730"/>
    </source>
</evidence>
<dbReference type="GO" id="GO:0003735">
    <property type="term" value="F:structural constituent of ribosome"/>
    <property type="evidence" value="ECO:0007669"/>
    <property type="project" value="InterPro"/>
</dbReference>
<dbReference type="InterPro" id="IPR000235">
    <property type="entry name" value="Ribosomal_uS7"/>
</dbReference>